<organism evidence="1">
    <name type="scientific">viral metagenome</name>
    <dbReference type="NCBI Taxonomy" id="1070528"/>
    <lineage>
        <taxon>unclassified sequences</taxon>
        <taxon>metagenomes</taxon>
        <taxon>organismal metagenomes</taxon>
    </lineage>
</organism>
<name>A0A6C0I8H4_9ZZZZ</name>
<accession>A0A6C0I8H4</accession>
<dbReference type="EMBL" id="MN740116">
    <property type="protein sequence ID" value="QHT88403.1"/>
    <property type="molecule type" value="Genomic_DNA"/>
</dbReference>
<reference evidence="1" key="1">
    <citation type="journal article" date="2020" name="Nature">
        <title>Giant virus diversity and host interactions through global metagenomics.</title>
        <authorList>
            <person name="Schulz F."/>
            <person name="Roux S."/>
            <person name="Paez-Espino D."/>
            <person name="Jungbluth S."/>
            <person name="Walsh D.A."/>
            <person name="Denef V.J."/>
            <person name="McMahon K.D."/>
            <person name="Konstantinidis K.T."/>
            <person name="Eloe-Fadrosh E.A."/>
            <person name="Kyrpides N.C."/>
            <person name="Woyke T."/>
        </authorList>
    </citation>
    <scope>NUCLEOTIDE SEQUENCE</scope>
    <source>
        <strain evidence="1">GVMAG-M-3300023184-50</strain>
    </source>
</reference>
<dbReference type="AlphaFoldDB" id="A0A6C0I8H4"/>
<protein>
    <submittedName>
        <fullName evidence="1">Uncharacterized protein</fullName>
    </submittedName>
</protein>
<proteinExistence type="predicted"/>
<sequence>MDNNNYNYILPGRFSELGYDSNDVNMLDDAWAAVTKAEKWGYLKEANISSFMFGNYPEVEAINKHMKYEGHSGCSYGWTMRQMEGIAKLGWQEYVVARFAAVDRYPAIKAANPGLPEKLGWETAVCRVMGGIKTEIKTD</sequence>
<evidence type="ECO:0000313" key="1">
    <source>
        <dbReference type="EMBL" id="QHT88403.1"/>
    </source>
</evidence>